<dbReference type="Gene3D" id="1.20.950.20">
    <property type="entry name" value="Transmembrane di-heme cytochromes, Chain C"/>
    <property type="match status" value="1"/>
</dbReference>
<evidence type="ECO:0000256" key="5">
    <source>
        <dbReference type="ARBA" id="ARBA00023136"/>
    </source>
</evidence>
<evidence type="ECO:0000256" key="6">
    <source>
        <dbReference type="SAM" id="Phobius"/>
    </source>
</evidence>
<gene>
    <name evidence="8" type="ORF">H7F51_15170</name>
</gene>
<dbReference type="EMBL" id="JACLAW010000012">
    <property type="protein sequence ID" value="MBC2666858.1"/>
    <property type="molecule type" value="Genomic_DNA"/>
</dbReference>
<dbReference type="AlphaFoldDB" id="A0A7X1FTU7"/>
<comment type="subcellular location">
    <subcellularLocation>
        <location evidence="1">Cell membrane</location>
        <topology evidence="1">Multi-pass membrane protein</topology>
    </subcellularLocation>
</comment>
<evidence type="ECO:0000313" key="8">
    <source>
        <dbReference type="EMBL" id="MBC2666858.1"/>
    </source>
</evidence>
<feature type="transmembrane region" description="Helical" evidence="6">
    <location>
        <begin position="157"/>
        <end position="179"/>
    </location>
</feature>
<keyword evidence="3 6" id="KW-0812">Transmembrane</keyword>
<evidence type="ECO:0000313" key="9">
    <source>
        <dbReference type="Proteomes" id="UP000566813"/>
    </source>
</evidence>
<evidence type="ECO:0000256" key="4">
    <source>
        <dbReference type="ARBA" id="ARBA00022989"/>
    </source>
</evidence>
<dbReference type="InterPro" id="IPR016174">
    <property type="entry name" value="Di-haem_cyt_TM"/>
</dbReference>
<sequence length="252" mass="27042">MSDAPDVAGDATRSIALWDLPVRLVHWSFVVLMPALWWTAEKGNIKLHVTIGLIMLGLVLFRLVWGLVGSSTARFAGFVRGPASIRAYIASARAGTAEHVVGHNPLGALSVLGLLGLLTLQVGLGTIAQDTDAVASGPLNHLVSYDTAVAASKAHELVFNLILALIVLHIAAILFYRFVKQEKLVAAMITGRKWVPAGITAPRMAPLWRGLVVAVIAAVVAVWISWGVPPWGARWPWDKPPPVEGLSEDSYM</sequence>
<dbReference type="GO" id="GO:0020037">
    <property type="term" value="F:heme binding"/>
    <property type="evidence" value="ECO:0007669"/>
    <property type="project" value="TreeGrafter"/>
</dbReference>
<dbReference type="InterPro" id="IPR051542">
    <property type="entry name" value="Hydrogenase_cytochrome"/>
</dbReference>
<dbReference type="Proteomes" id="UP000566813">
    <property type="component" value="Unassembled WGS sequence"/>
</dbReference>
<feature type="domain" description="Cytochrome b561 bacterial/Ni-hydrogenase" evidence="7">
    <location>
        <begin position="18"/>
        <end position="191"/>
    </location>
</feature>
<dbReference type="Pfam" id="PF01292">
    <property type="entry name" value="Ni_hydr_CYTB"/>
    <property type="match status" value="1"/>
</dbReference>
<feature type="transmembrane region" description="Helical" evidence="6">
    <location>
        <begin position="47"/>
        <end position="68"/>
    </location>
</feature>
<keyword evidence="5 6" id="KW-0472">Membrane</keyword>
<proteinExistence type="predicted"/>
<dbReference type="GO" id="GO:0022904">
    <property type="term" value="P:respiratory electron transport chain"/>
    <property type="evidence" value="ECO:0007669"/>
    <property type="project" value="InterPro"/>
</dbReference>
<evidence type="ECO:0000259" key="7">
    <source>
        <dbReference type="Pfam" id="PF01292"/>
    </source>
</evidence>
<dbReference type="GO" id="GO:0009055">
    <property type="term" value="F:electron transfer activity"/>
    <property type="evidence" value="ECO:0007669"/>
    <property type="project" value="InterPro"/>
</dbReference>
<protein>
    <submittedName>
        <fullName evidence="8">Cytochrome b/b6 domain-containing protein</fullName>
    </submittedName>
</protein>
<comment type="caution">
    <text evidence="8">The sequence shown here is derived from an EMBL/GenBank/DDBJ whole genome shotgun (WGS) entry which is preliminary data.</text>
</comment>
<feature type="transmembrane region" description="Helical" evidence="6">
    <location>
        <begin position="20"/>
        <end position="40"/>
    </location>
</feature>
<dbReference type="GO" id="GO:0005886">
    <property type="term" value="C:plasma membrane"/>
    <property type="evidence" value="ECO:0007669"/>
    <property type="project" value="UniProtKB-SubCell"/>
</dbReference>
<dbReference type="InterPro" id="IPR011577">
    <property type="entry name" value="Cyt_b561_bac/Ni-Hgenase"/>
</dbReference>
<dbReference type="PANTHER" id="PTHR30485">
    <property type="entry name" value="NI/FE-HYDROGENASE 1 B-TYPE CYTOCHROME SUBUNIT"/>
    <property type="match status" value="1"/>
</dbReference>
<dbReference type="RefSeq" id="WP_185665152.1">
    <property type="nucleotide sequence ID" value="NZ_JACLAW010000012.1"/>
</dbReference>
<keyword evidence="9" id="KW-1185">Reference proteome</keyword>
<organism evidence="8 9">
    <name type="scientific">Novosphingobium flavum</name>
    <dbReference type="NCBI Taxonomy" id="1778672"/>
    <lineage>
        <taxon>Bacteria</taxon>
        <taxon>Pseudomonadati</taxon>
        <taxon>Pseudomonadota</taxon>
        <taxon>Alphaproteobacteria</taxon>
        <taxon>Sphingomonadales</taxon>
        <taxon>Sphingomonadaceae</taxon>
        <taxon>Novosphingobium</taxon>
    </lineage>
</organism>
<keyword evidence="2" id="KW-1003">Cell membrane</keyword>
<keyword evidence="4 6" id="KW-1133">Transmembrane helix</keyword>
<evidence type="ECO:0000256" key="1">
    <source>
        <dbReference type="ARBA" id="ARBA00004651"/>
    </source>
</evidence>
<evidence type="ECO:0000256" key="2">
    <source>
        <dbReference type="ARBA" id="ARBA00022475"/>
    </source>
</evidence>
<feature type="transmembrane region" description="Helical" evidence="6">
    <location>
        <begin position="207"/>
        <end position="226"/>
    </location>
</feature>
<reference evidence="8 9" key="1">
    <citation type="submission" date="2020-08" db="EMBL/GenBank/DDBJ databases">
        <title>The genome sequence of type strain Novosphingobium flavum NBRC 111647.</title>
        <authorList>
            <person name="Liu Y."/>
        </authorList>
    </citation>
    <scope>NUCLEOTIDE SEQUENCE [LARGE SCALE GENOMIC DNA]</scope>
    <source>
        <strain evidence="8 9">NBRC 111647</strain>
    </source>
</reference>
<evidence type="ECO:0000256" key="3">
    <source>
        <dbReference type="ARBA" id="ARBA00022692"/>
    </source>
</evidence>
<dbReference type="PANTHER" id="PTHR30485:SF2">
    <property type="entry name" value="BLL0597 PROTEIN"/>
    <property type="match status" value="1"/>
</dbReference>
<accession>A0A7X1FTU7</accession>
<name>A0A7X1FTU7_9SPHN</name>
<dbReference type="SUPFAM" id="SSF81342">
    <property type="entry name" value="Transmembrane di-heme cytochromes"/>
    <property type="match status" value="1"/>
</dbReference>